<keyword evidence="3" id="KW-0732">Signal</keyword>
<evidence type="ECO:0000259" key="5">
    <source>
        <dbReference type="Pfam" id="PF19335"/>
    </source>
</evidence>
<dbReference type="InterPro" id="IPR006143">
    <property type="entry name" value="RND_pump_MFP"/>
</dbReference>
<proteinExistence type="inferred from homology"/>
<dbReference type="PANTHER" id="PTHR30097">
    <property type="entry name" value="CATION EFFLUX SYSTEM PROTEIN CUSB"/>
    <property type="match status" value="1"/>
</dbReference>
<dbReference type="GO" id="GO:0046914">
    <property type="term" value="F:transition metal ion binding"/>
    <property type="evidence" value="ECO:0007669"/>
    <property type="project" value="TreeGrafter"/>
</dbReference>
<dbReference type="FunFam" id="2.40.30.170:FF:000010">
    <property type="entry name" value="Efflux RND transporter periplasmic adaptor subunit"/>
    <property type="match status" value="1"/>
</dbReference>
<evidence type="ECO:0000256" key="1">
    <source>
        <dbReference type="ARBA" id="ARBA00009477"/>
    </source>
</evidence>
<dbReference type="Pfam" id="PF25919">
    <property type="entry name" value="BSH_CusB"/>
    <property type="match status" value="1"/>
</dbReference>
<dbReference type="Pfam" id="PF11604">
    <property type="entry name" value="CusF_Ec"/>
    <property type="match status" value="1"/>
</dbReference>
<dbReference type="Gene3D" id="2.40.50.320">
    <property type="entry name" value="Copper binding periplasmic protein CusF"/>
    <property type="match status" value="1"/>
</dbReference>
<evidence type="ECO:0000259" key="8">
    <source>
        <dbReference type="Pfam" id="PF25954"/>
    </source>
</evidence>
<dbReference type="AlphaFoldDB" id="A0A512H7M2"/>
<organism evidence="10 11">
    <name type="scientific">Pararhodospirillum oryzae</name>
    <dbReference type="NCBI Taxonomy" id="478448"/>
    <lineage>
        <taxon>Bacteria</taxon>
        <taxon>Pseudomonadati</taxon>
        <taxon>Pseudomonadota</taxon>
        <taxon>Alphaproteobacteria</taxon>
        <taxon>Rhodospirillales</taxon>
        <taxon>Rhodospirillaceae</taxon>
        <taxon>Pararhodospirillum</taxon>
    </lineage>
</organism>
<dbReference type="PANTHER" id="PTHR30097:SF15">
    <property type="entry name" value="CATION EFFLUX SYSTEM PROTEIN CUSB"/>
    <property type="match status" value="1"/>
</dbReference>
<feature type="domain" description="CusB-like barrel-sandwich hybrid" evidence="7">
    <location>
        <begin position="126"/>
        <end position="241"/>
    </location>
</feature>
<evidence type="ECO:0000259" key="9">
    <source>
        <dbReference type="Pfam" id="PF25967"/>
    </source>
</evidence>
<dbReference type="NCBIfam" id="TIGR01730">
    <property type="entry name" value="RND_mfp"/>
    <property type="match status" value="1"/>
</dbReference>
<dbReference type="Pfam" id="PF19335">
    <property type="entry name" value="HMBD"/>
    <property type="match status" value="1"/>
</dbReference>
<dbReference type="SUPFAM" id="SSF111369">
    <property type="entry name" value="HlyD-like secretion proteins"/>
    <property type="match status" value="1"/>
</dbReference>
<dbReference type="Pfam" id="PF25967">
    <property type="entry name" value="RND-MFP_C"/>
    <property type="match status" value="1"/>
</dbReference>
<dbReference type="InterPro" id="IPR058627">
    <property type="entry name" value="MdtA-like_C"/>
</dbReference>
<dbReference type="InterPro" id="IPR051909">
    <property type="entry name" value="MFP_Cation_Efflux"/>
</dbReference>
<keyword evidence="4" id="KW-0406">Ion transport</keyword>
<evidence type="ECO:0000256" key="4">
    <source>
        <dbReference type="ARBA" id="ARBA00023065"/>
    </source>
</evidence>
<dbReference type="GO" id="GO:0030288">
    <property type="term" value="C:outer membrane-bounded periplasmic space"/>
    <property type="evidence" value="ECO:0007669"/>
    <property type="project" value="TreeGrafter"/>
</dbReference>
<comment type="caution">
    <text evidence="10">The sequence shown here is derived from an EMBL/GenBank/DDBJ whole genome shotgun (WGS) entry which is preliminary data.</text>
</comment>
<evidence type="ECO:0000256" key="2">
    <source>
        <dbReference type="ARBA" id="ARBA00022448"/>
    </source>
</evidence>
<dbReference type="FunFam" id="2.40.420.20:FF:000003">
    <property type="entry name" value="Cation efflux system protein cusB"/>
    <property type="match status" value="1"/>
</dbReference>
<dbReference type="InterPro" id="IPR042230">
    <property type="entry name" value="CusF_sf"/>
</dbReference>
<dbReference type="Proteomes" id="UP000321567">
    <property type="component" value="Unassembled WGS sequence"/>
</dbReference>
<dbReference type="Pfam" id="PF25954">
    <property type="entry name" value="Beta-barrel_RND_2"/>
    <property type="match status" value="1"/>
</dbReference>
<dbReference type="Pfam" id="PF25869">
    <property type="entry name" value="3HB_CusB"/>
    <property type="match status" value="1"/>
</dbReference>
<dbReference type="InterPro" id="IPR045800">
    <property type="entry name" value="HMBD"/>
</dbReference>
<evidence type="ECO:0000313" key="10">
    <source>
        <dbReference type="EMBL" id="GEO81452.1"/>
    </source>
</evidence>
<sequence length="504" mass="53790">MFAATALAVGVAGGLALDRVSGPLLAPSDESGKGRKIAYWVAPMDPNYRRDAPGKSPMGMDLIPVYEGETPGGPAPEGATNDADGVRVSPATMNTIGVRVGVARLAEMGAEVRTVGSVTQDEDATSHVHVRAEGWIEDLRFRSLGAQVRKGDVLFAFFSRELAAASWEYVRELQRGADAMTFGARAKLEALGISDEQIDEIRKSGKPAKLIKVHAPRDGVLVQLGVGEGMFIRPDQTIMTLSDLTSIWVIADVVESQIARVTPGMEAEATLAHLPGRVWRGTVDYIYPELDPATRTARVRLRFANPDLALRPNMFADVTLKAPPRTNVLTVPTEAVIRVQGGDRVVLDLGEGRFRSRPVTVGERWNGLTEIRDGLAQGDRIVLSGQFLIDSEASLLAGLARMEDPAPEARHQDHPDHGALSEVIAETKATLNAIDLEKGVINVSHEPIPVLGWPAMTMDFSLSDGVDRATLPKAGSAITLGIGKAADGGFVAVRVTSGQGEGAR</sequence>
<feature type="domain" description="Multidrug resistance protein MdtA-like C-terminal permuted SH3" evidence="9">
    <location>
        <begin position="327"/>
        <end position="385"/>
    </location>
</feature>
<accession>A0A512H7M2</accession>
<evidence type="ECO:0000313" key="11">
    <source>
        <dbReference type="Proteomes" id="UP000321567"/>
    </source>
</evidence>
<dbReference type="InterPro" id="IPR058790">
    <property type="entry name" value="BSH_CusB"/>
</dbReference>
<evidence type="ECO:0000259" key="6">
    <source>
        <dbReference type="Pfam" id="PF25869"/>
    </source>
</evidence>
<keyword evidence="11" id="KW-1185">Reference proteome</keyword>
<dbReference type="Gene3D" id="2.40.30.170">
    <property type="match status" value="1"/>
</dbReference>
<dbReference type="Gene3D" id="2.40.50.100">
    <property type="match status" value="1"/>
</dbReference>
<dbReference type="InterPro" id="IPR058792">
    <property type="entry name" value="Beta-barrel_RND_2"/>
</dbReference>
<feature type="domain" description="CusB-like beta-barrel" evidence="8">
    <location>
        <begin position="246"/>
        <end position="322"/>
    </location>
</feature>
<dbReference type="GO" id="GO:0022857">
    <property type="term" value="F:transmembrane transporter activity"/>
    <property type="evidence" value="ECO:0007669"/>
    <property type="project" value="InterPro"/>
</dbReference>
<dbReference type="InterPro" id="IPR058791">
    <property type="entry name" value="3HB_CusB"/>
</dbReference>
<reference evidence="10 11" key="1">
    <citation type="submission" date="2019-07" db="EMBL/GenBank/DDBJ databases">
        <title>Whole genome shotgun sequence of Rhodospirillum oryzae NBRC 107573.</title>
        <authorList>
            <person name="Hosoyama A."/>
            <person name="Uohara A."/>
            <person name="Ohji S."/>
            <person name="Ichikawa N."/>
        </authorList>
    </citation>
    <scope>NUCLEOTIDE SEQUENCE [LARGE SCALE GENOMIC DNA]</scope>
    <source>
        <strain evidence="10 11">NBRC 107573</strain>
    </source>
</reference>
<evidence type="ECO:0000256" key="3">
    <source>
        <dbReference type="ARBA" id="ARBA00022729"/>
    </source>
</evidence>
<protein>
    <submittedName>
        <fullName evidence="10">Hemolysin D</fullName>
    </submittedName>
</protein>
<evidence type="ECO:0000259" key="7">
    <source>
        <dbReference type="Pfam" id="PF25919"/>
    </source>
</evidence>
<name>A0A512H7M2_9PROT</name>
<feature type="domain" description="CusB-like three alpha-helical bundle" evidence="6">
    <location>
        <begin position="161"/>
        <end position="207"/>
    </location>
</feature>
<dbReference type="GO" id="GO:0016020">
    <property type="term" value="C:membrane"/>
    <property type="evidence" value="ECO:0007669"/>
    <property type="project" value="InterPro"/>
</dbReference>
<dbReference type="EMBL" id="BJZO01000037">
    <property type="protein sequence ID" value="GEO81452.1"/>
    <property type="molecule type" value="Genomic_DNA"/>
</dbReference>
<dbReference type="GO" id="GO:0060003">
    <property type="term" value="P:copper ion export"/>
    <property type="evidence" value="ECO:0007669"/>
    <property type="project" value="TreeGrafter"/>
</dbReference>
<comment type="similarity">
    <text evidence="1">Belongs to the membrane fusion protein (MFP) (TC 8.A.1) family.</text>
</comment>
<dbReference type="Gene3D" id="2.40.420.20">
    <property type="match status" value="1"/>
</dbReference>
<gene>
    <name evidence="10" type="ORF">ROR02_15830</name>
</gene>
<dbReference type="GO" id="GO:0015679">
    <property type="term" value="P:plasma membrane copper ion transport"/>
    <property type="evidence" value="ECO:0007669"/>
    <property type="project" value="TreeGrafter"/>
</dbReference>
<feature type="domain" description="Heavy metal binding" evidence="5">
    <location>
        <begin position="39"/>
        <end position="65"/>
    </location>
</feature>
<keyword evidence="2" id="KW-0813">Transport</keyword>
<dbReference type="InterPro" id="IPR021647">
    <property type="entry name" value="CusF_Ec"/>
</dbReference>